<dbReference type="PANTHER" id="PTHR47894">
    <property type="entry name" value="HTH-TYPE TRANSCRIPTIONAL REGULATOR GADX"/>
    <property type="match status" value="1"/>
</dbReference>
<dbReference type="InterPro" id="IPR032687">
    <property type="entry name" value="AraC-type_N"/>
</dbReference>
<dbReference type="RefSeq" id="WP_386733480.1">
    <property type="nucleotide sequence ID" value="NZ_JBHRXI010000001.1"/>
</dbReference>
<evidence type="ECO:0000256" key="3">
    <source>
        <dbReference type="ARBA" id="ARBA00023163"/>
    </source>
</evidence>
<dbReference type="SUPFAM" id="SSF46689">
    <property type="entry name" value="Homeodomain-like"/>
    <property type="match status" value="1"/>
</dbReference>
<feature type="domain" description="HTH araC/xylS-type" evidence="4">
    <location>
        <begin position="235"/>
        <end position="333"/>
    </location>
</feature>
<dbReference type="Proteomes" id="UP001595629">
    <property type="component" value="Unassembled WGS sequence"/>
</dbReference>
<dbReference type="InterPro" id="IPR020449">
    <property type="entry name" value="Tscrpt_reg_AraC-type_HTH"/>
</dbReference>
<dbReference type="Pfam" id="PF12833">
    <property type="entry name" value="HTH_18"/>
    <property type="match status" value="1"/>
</dbReference>
<evidence type="ECO:0000313" key="5">
    <source>
        <dbReference type="EMBL" id="MFC3612294.1"/>
    </source>
</evidence>
<proteinExistence type="predicted"/>
<evidence type="ECO:0000313" key="6">
    <source>
        <dbReference type="Proteomes" id="UP001595629"/>
    </source>
</evidence>
<dbReference type="EMBL" id="JBHRXI010000001">
    <property type="protein sequence ID" value="MFC3612294.1"/>
    <property type="molecule type" value="Genomic_DNA"/>
</dbReference>
<sequence>MPINSDTHTHHEGFVRLALAAPFLQHLMERQIDPSPALERVGLSPGQVNDTNLYVHSELVYGLLNALSDLAGDRYLGLRVGEAFDLNAWPPFATSLQKSKTLFEFLAAYVRRVPQEASSVRHSLIVESDQAVYRVARLQEPAVAPVQSAGFGLAVHVRILQSVTGDSWDPSLVACETRYISGVPPRYAGVETRLSPDPGMRLSFPVDWLFREVTKMSRQAPPQPATRNEEVTLVAAMRSILRNRLDEPDLGPETIAGWLGIQADRLQKALKQHGTSLPREIKRLKTDVARELLCNSDKTAAEIGAKLGYADKAHFTRFFKSQTGMTPSEFRTDSSKPQT</sequence>
<dbReference type="InterPro" id="IPR009057">
    <property type="entry name" value="Homeodomain-like_sf"/>
</dbReference>
<gene>
    <name evidence="5" type="ORF">ACFORG_00855</name>
</gene>
<dbReference type="PROSITE" id="PS01124">
    <property type="entry name" value="HTH_ARAC_FAMILY_2"/>
    <property type="match status" value="1"/>
</dbReference>
<evidence type="ECO:0000256" key="1">
    <source>
        <dbReference type="ARBA" id="ARBA00023015"/>
    </source>
</evidence>
<organism evidence="5 6">
    <name type="scientific">Lutimaribacter marinistellae</name>
    <dbReference type="NCBI Taxonomy" id="1820329"/>
    <lineage>
        <taxon>Bacteria</taxon>
        <taxon>Pseudomonadati</taxon>
        <taxon>Pseudomonadota</taxon>
        <taxon>Alphaproteobacteria</taxon>
        <taxon>Rhodobacterales</taxon>
        <taxon>Roseobacteraceae</taxon>
        <taxon>Lutimaribacter</taxon>
    </lineage>
</organism>
<keyword evidence="3" id="KW-0804">Transcription</keyword>
<dbReference type="InterPro" id="IPR018060">
    <property type="entry name" value="HTH_AraC"/>
</dbReference>
<evidence type="ECO:0000259" key="4">
    <source>
        <dbReference type="PROSITE" id="PS01124"/>
    </source>
</evidence>
<dbReference type="Pfam" id="PF12625">
    <property type="entry name" value="Arabinose_bd"/>
    <property type="match status" value="1"/>
</dbReference>
<dbReference type="SMART" id="SM00342">
    <property type="entry name" value="HTH_ARAC"/>
    <property type="match status" value="1"/>
</dbReference>
<accession>A0ABV7TCA8</accession>
<name>A0ABV7TCA8_9RHOB</name>
<keyword evidence="1" id="KW-0805">Transcription regulation</keyword>
<dbReference type="Gene3D" id="1.10.10.60">
    <property type="entry name" value="Homeodomain-like"/>
    <property type="match status" value="1"/>
</dbReference>
<reference evidence="6" key="1">
    <citation type="journal article" date="2019" name="Int. J. Syst. Evol. Microbiol.">
        <title>The Global Catalogue of Microorganisms (GCM) 10K type strain sequencing project: providing services to taxonomists for standard genome sequencing and annotation.</title>
        <authorList>
            <consortium name="The Broad Institute Genomics Platform"/>
            <consortium name="The Broad Institute Genome Sequencing Center for Infectious Disease"/>
            <person name="Wu L."/>
            <person name="Ma J."/>
        </authorList>
    </citation>
    <scope>NUCLEOTIDE SEQUENCE [LARGE SCALE GENOMIC DNA]</scope>
    <source>
        <strain evidence="6">KCTC 42911</strain>
    </source>
</reference>
<evidence type="ECO:0000256" key="2">
    <source>
        <dbReference type="ARBA" id="ARBA00023125"/>
    </source>
</evidence>
<comment type="caution">
    <text evidence="5">The sequence shown here is derived from an EMBL/GenBank/DDBJ whole genome shotgun (WGS) entry which is preliminary data.</text>
</comment>
<dbReference type="PRINTS" id="PR00032">
    <property type="entry name" value="HTHARAC"/>
</dbReference>
<keyword evidence="2" id="KW-0238">DNA-binding</keyword>
<dbReference type="PANTHER" id="PTHR47894:SF1">
    <property type="entry name" value="HTH-TYPE TRANSCRIPTIONAL REGULATOR VQSM"/>
    <property type="match status" value="1"/>
</dbReference>
<keyword evidence="6" id="KW-1185">Reference proteome</keyword>
<protein>
    <submittedName>
        <fullName evidence="5">Helix-turn-helix domain-containing protein</fullName>
    </submittedName>
</protein>